<name>A0A3T0SWT7_9MICO</name>
<dbReference type="AlphaFoldDB" id="A0A3T0SWT7"/>
<accession>A0A3T0SWT7</accession>
<feature type="chain" id="PRO_5039465313" description="DNA modification methylase" evidence="2">
    <location>
        <begin position="19"/>
        <end position="187"/>
    </location>
</feature>
<protein>
    <recommendedName>
        <fullName evidence="5">DNA modification methylase</fullName>
    </recommendedName>
</protein>
<proteinExistence type="predicted"/>
<dbReference type="RefSeq" id="WP_127885977.1">
    <property type="nucleotide sequence ID" value="NZ_CP028137.1"/>
</dbReference>
<dbReference type="EMBL" id="CP028137">
    <property type="protein sequence ID" value="AZZ50856.1"/>
    <property type="molecule type" value="Genomic_DNA"/>
</dbReference>
<evidence type="ECO:0000256" key="2">
    <source>
        <dbReference type="SAM" id="SignalP"/>
    </source>
</evidence>
<evidence type="ECO:0000313" key="4">
    <source>
        <dbReference type="Proteomes" id="UP000285317"/>
    </source>
</evidence>
<feature type="region of interest" description="Disordered" evidence="1">
    <location>
        <begin position="85"/>
        <end position="110"/>
    </location>
</feature>
<gene>
    <name evidence="3" type="ORF">C1I64_01505</name>
</gene>
<feature type="region of interest" description="Disordered" evidence="1">
    <location>
        <begin position="156"/>
        <end position="187"/>
    </location>
</feature>
<feature type="compositionally biased region" description="Low complexity" evidence="1">
    <location>
        <begin position="156"/>
        <end position="176"/>
    </location>
</feature>
<evidence type="ECO:0008006" key="5">
    <source>
        <dbReference type="Google" id="ProtNLM"/>
    </source>
</evidence>
<reference evidence="3 4" key="1">
    <citation type="submission" date="2018-03" db="EMBL/GenBank/DDBJ databases">
        <title>Bacteriophage NCPPB3778 and a type I-E CRISPR drive the evolution of the US Biological Select Agent, Rathayibacter toxicus.</title>
        <authorList>
            <person name="Davis E.W.II."/>
            <person name="Tabima J.F."/>
            <person name="Weisberg A.J."/>
            <person name="Dantas Lopes L."/>
            <person name="Wiseman M.S."/>
            <person name="Wiseman M.S."/>
            <person name="Pupko T."/>
            <person name="Belcher M.S."/>
            <person name="Sechler A.J."/>
            <person name="Tancos M.A."/>
            <person name="Schroeder B.K."/>
            <person name="Murray T.D."/>
            <person name="Luster D.G."/>
            <person name="Schneider W.L."/>
            <person name="Rogers E."/>
            <person name="Andreote F.D."/>
            <person name="Grunwald N.J."/>
            <person name="Putnam M.L."/>
            <person name="Chang J.H."/>
        </authorList>
    </citation>
    <scope>NUCLEOTIDE SEQUENCE [LARGE SCALE GENOMIC DNA]</scope>
    <source>
        <strain evidence="3 4">DSM 15932</strain>
    </source>
</reference>
<dbReference type="KEGG" id="rfs:C1I64_01505"/>
<evidence type="ECO:0000313" key="3">
    <source>
        <dbReference type="EMBL" id="AZZ50856.1"/>
    </source>
</evidence>
<dbReference type="PROSITE" id="PS51257">
    <property type="entry name" value="PROKAR_LIPOPROTEIN"/>
    <property type="match status" value="1"/>
</dbReference>
<keyword evidence="2" id="KW-0732">Signal</keyword>
<evidence type="ECO:0000256" key="1">
    <source>
        <dbReference type="SAM" id="MobiDB-lite"/>
    </source>
</evidence>
<dbReference type="Proteomes" id="UP000285317">
    <property type="component" value="Chromosome"/>
</dbReference>
<feature type="signal peptide" evidence="2">
    <location>
        <begin position="1"/>
        <end position="18"/>
    </location>
</feature>
<organism evidence="3 4">
    <name type="scientific">Rathayibacter festucae DSM 15932</name>
    <dbReference type="NCBI Taxonomy" id="1328866"/>
    <lineage>
        <taxon>Bacteria</taxon>
        <taxon>Bacillati</taxon>
        <taxon>Actinomycetota</taxon>
        <taxon>Actinomycetes</taxon>
        <taxon>Micrococcales</taxon>
        <taxon>Microbacteriaceae</taxon>
        <taxon>Rathayibacter</taxon>
    </lineage>
</organism>
<sequence>MKARIAASVVLAVGVAFATAGCNLVAPQATRAIYDPSDGVGATIGDLAIRNAMIISEDGETGTLVVSLVNDTDETVSVEVQYEASTGRTSDTVDAVPGRTEVRPGSTESVTMEGLDTIPGSLFPVYFQYGSEEGEELLVPILTNALEAYATLTPAPSATPTLTPTPDPAQTALPTPTVQPGVDAPAE</sequence>